<keyword evidence="1" id="KW-1133">Transmembrane helix</keyword>
<keyword evidence="2" id="KW-0240">DNA-directed RNA polymerase</keyword>
<dbReference type="RefSeq" id="WP_018165338.1">
    <property type="nucleotide sequence ID" value="NZ_FMXP01000018.1"/>
</dbReference>
<accession>A0A1G6C6A8</accession>
<protein>
    <submittedName>
        <fullName evidence="2">DNA-directed RNA polymerase subunit beta</fullName>
    </submittedName>
</protein>
<gene>
    <name evidence="2" type="ORF">SAMN02910293_01428</name>
</gene>
<dbReference type="Proteomes" id="UP000182508">
    <property type="component" value="Unassembled WGS sequence"/>
</dbReference>
<keyword evidence="1" id="KW-0472">Membrane</keyword>
<keyword evidence="2" id="KW-0804">Transcription</keyword>
<evidence type="ECO:0000313" key="2">
    <source>
        <dbReference type="EMBL" id="SDB28423.1"/>
    </source>
</evidence>
<evidence type="ECO:0000313" key="3">
    <source>
        <dbReference type="Proteomes" id="UP000182508"/>
    </source>
</evidence>
<proteinExistence type="predicted"/>
<name>A0A1G6C6A8_9STRE</name>
<reference evidence="2 3" key="1">
    <citation type="submission" date="2016-10" db="EMBL/GenBank/DDBJ databases">
        <authorList>
            <person name="de Groot N.N."/>
        </authorList>
    </citation>
    <scope>NUCLEOTIDE SEQUENCE [LARGE SCALE GENOMIC DNA]</scope>
    <source>
        <strain evidence="2 3">A-4</strain>
    </source>
</reference>
<sequence>MNNGWKYVLKQISLVLVISLLCCLFLAIGLMIGYSFMGNGKNPLSILSPDKWESIIGKFTGK</sequence>
<dbReference type="STRING" id="439219.SAMN02910293_01428"/>
<dbReference type="Pfam" id="PF11772">
    <property type="entry name" value="EpuA"/>
    <property type="match status" value="1"/>
</dbReference>
<keyword evidence="3" id="KW-1185">Reference proteome</keyword>
<evidence type="ECO:0000256" key="1">
    <source>
        <dbReference type="SAM" id="Phobius"/>
    </source>
</evidence>
<dbReference type="InterPro" id="IPR024596">
    <property type="entry name" value="RNApol_su_b/EpuA"/>
</dbReference>
<dbReference type="AlphaFoldDB" id="A0A1G6C6A8"/>
<organism evidence="2 3">
    <name type="scientific">Streptococcus henryi</name>
    <dbReference type="NCBI Taxonomy" id="439219"/>
    <lineage>
        <taxon>Bacteria</taxon>
        <taxon>Bacillati</taxon>
        <taxon>Bacillota</taxon>
        <taxon>Bacilli</taxon>
        <taxon>Lactobacillales</taxon>
        <taxon>Streptococcaceae</taxon>
        <taxon>Streptococcus</taxon>
    </lineage>
</organism>
<dbReference type="GO" id="GO:0000428">
    <property type="term" value="C:DNA-directed RNA polymerase complex"/>
    <property type="evidence" value="ECO:0007669"/>
    <property type="project" value="UniProtKB-KW"/>
</dbReference>
<dbReference type="EMBL" id="FMXP01000018">
    <property type="protein sequence ID" value="SDB28423.1"/>
    <property type="molecule type" value="Genomic_DNA"/>
</dbReference>
<keyword evidence="1" id="KW-0812">Transmembrane</keyword>
<feature type="transmembrane region" description="Helical" evidence="1">
    <location>
        <begin position="12"/>
        <end position="37"/>
    </location>
</feature>